<dbReference type="EMBL" id="PCDP01000068">
    <property type="protein sequence ID" value="PZM08594.1"/>
    <property type="molecule type" value="Genomic_DNA"/>
</dbReference>
<evidence type="ECO:0000313" key="2">
    <source>
        <dbReference type="Proteomes" id="UP000248925"/>
    </source>
</evidence>
<sequence>MFNRDIKSAVIIAPVILAKLKGSVDMNANNNSLGTFRSYRNRAIKATARDMARFGQDPIWSDANMSITELRRTHGLILESVGGPRLDFVLGPSGVWRVH</sequence>
<organism evidence="1 2">
    <name type="scientific">Rhizobium tubonense</name>
    <dbReference type="NCBI Taxonomy" id="484088"/>
    <lineage>
        <taxon>Bacteria</taxon>
        <taxon>Pseudomonadati</taxon>
        <taxon>Pseudomonadota</taxon>
        <taxon>Alphaproteobacteria</taxon>
        <taxon>Hyphomicrobiales</taxon>
        <taxon>Rhizobiaceae</taxon>
        <taxon>Rhizobium/Agrobacterium group</taxon>
        <taxon>Rhizobium</taxon>
    </lineage>
</organism>
<reference evidence="1 2" key="1">
    <citation type="journal article" date="2018" name="Sci. Rep.">
        <title>Rhizobium tumorigenes sp. nov., a novel plant tumorigenic bacterium isolated from cane gall tumors on thornless blackberry.</title>
        <authorList>
            <person name="Kuzmanovi N."/>
            <person name="Smalla K."/>
            <person name="Gronow S."/>
            <person name="PuBawska J."/>
        </authorList>
    </citation>
    <scope>NUCLEOTIDE SEQUENCE [LARGE SCALE GENOMIC DNA]</scope>
    <source>
        <strain evidence="1 2">CCBAU 85046</strain>
    </source>
</reference>
<dbReference type="AlphaFoldDB" id="A0A2W4CT74"/>
<keyword evidence="2" id="KW-1185">Reference proteome</keyword>
<comment type="caution">
    <text evidence="1">The sequence shown here is derived from an EMBL/GenBank/DDBJ whole genome shotgun (WGS) entry which is preliminary data.</text>
</comment>
<dbReference type="Proteomes" id="UP000248925">
    <property type="component" value="Unassembled WGS sequence"/>
</dbReference>
<protein>
    <submittedName>
        <fullName evidence="1">Uncharacterized protein</fullName>
    </submittedName>
</protein>
<name>A0A2W4CT74_9HYPH</name>
<accession>A0A2W4CT74</accession>
<evidence type="ECO:0000313" key="1">
    <source>
        <dbReference type="EMBL" id="PZM08594.1"/>
    </source>
</evidence>
<proteinExistence type="predicted"/>
<gene>
    <name evidence="1" type="ORF">CPY51_28350</name>
</gene>